<evidence type="ECO:0000313" key="1">
    <source>
        <dbReference type="EMBL" id="ASC71103.1"/>
    </source>
</evidence>
<reference evidence="1 2" key="1">
    <citation type="journal article" date="2016" name="Biochim. Biophys. Acta">
        <title>Characterization of red-shifted phycobilisomes isolated from the chlorophyll f-containing cyanobacterium Halomicronema hongdechloris.</title>
        <authorList>
            <person name="Li Y."/>
            <person name="Lin Y."/>
            <person name="Garvey C.J."/>
            <person name="Birch D."/>
            <person name="Corkery R.W."/>
            <person name="Loughlin P.C."/>
            <person name="Scheer H."/>
            <person name="Willows R.D."/>
            <person name="Chen M."/>
        </authorList>
    </citation>
    <scope>NUCLEOTIDE SEQUENCE [LARGE SCALE GENOMIC DNA]</scope>
    <source>
        <strain evidence="1 2">C2206</strain>
    </source>
</reference>
<dbReference type="STRING" id="1641165.XM38_12390"/>
<gene>
    <name evidence="1" type="ORF">XM38_020530</name>
</gene>
<dbReference type="AlphaFoldDB" id="A0A1Z3HLC2"/>
<protein>
    <recommendedName>
        <fullName evidence="3">DUF4258 domain-containing protein</fullName>
    </recommendedName>
</protein>
<evidence type="ECO:0000313" key="2">
    <source>
        <dbReference type="Proteomes" id="UP000191901"/>
    </source>
</evidence>
<dbReference type="EMBL" id="CP021983">
    <property type="protein sequence ID" value="ASC71103.1"/>
    <property type="molecule type" value="Genomic_DNA"/>
</dbReference>
<sequence length="103" mass="11950">MRVLSDHQNRAIRLTDERLAHILDHSEMDGLEPQIEIVLQQPETVCQSNTDLQVQLYYRYYEQTAVGAKWLCVVVKHLADDAFIITAYLTDRIKQGVVLWPNP</sequence>
<proteinExistence type="predicted"/>
<accession>A0A1Z3HLC2</accession>
<keyword evidence="2" id="KW-1185">Reference proteome</keyword>
<evidence type="ECO:0008006" key="3">
    <source>
        <dbReference type="Google" id="ProtNLM"/>
    </source>
</evidence>
<organism evidence="1 2">
    <name type="scientific">Halomicronema hongdechloris C2206</name>
    <dbReference type="NCBI Taxonomy" id="1641165"/>
    <lineage>
        <taxon>Bacteria</taxon>
        <taxon>Bacillati</taxon>
        <taxon>Cyanobacteriota</taxon>
        <taxon>Cyanophyceae</taxon>
        <taxon>Nodosilineales</taxon>
        <taxon>Nodosilineaceae</taxon>
        <taxon>Halomicronema</taxon>
    </lineage>
</organism>
<dbReference type="Proteomes" id="UP000191901">
    <property type="component" value="Chromosome"/>
</dbReference>
<dbReference type="RefSeq" id="WP_080809618.1">
    <property type="nucleotide sequence ID" value="NZ_CP021983.2"/>
</dbReference>
<name>A0A1Z3HLC2_9CYAN</name>
<dbReference type="KEGG" id="hhg:XM38_020530"/>
<dbReference type="OrthoDB" id="336534at2"/>